<protein>
    <submittedName>
        <fullName evidence="3">Uncharacterized protein</fullName>
    </submittedName>
</protein>
<dbReference type="Pfam" id="PF03140">
    <property type="entry name" value="DUF247"/>
    <property type="match status" value="1"/>
</dbReference>
<evidence type="ECO:0000313" key="2">
    <source>
        <dbReference type="Proteomes" id="UP001652660"/>
    </source>
</evidence>
<dbReference type="Proteomes" id="UP001652660">
    <property type="component" value="Chromosome 3c"/>
</dbReference>
<name>A0A6P6WMI6_COFAR</name>
<sequence length="410" mass="46853">MQNTFGPTYNTLRQIRIYWAEYHSGKFGQLWVFGPNYRTKELDFRRDAKKLALDFLLEKSECTLPDLLSTLEDIEEKARATYAEEALQNIDQVDFQELMAVDGCFFLLIAFFILGVGSPGVELKFSDDHPIFGIGCVKENMDMWLSSMFFVGNQMPFIVLEQLMKLRFFQELKTKNEWKQPLELAKRAIYELLVTELDQKPVDLIHCLQRLVPGTKSGSGVVIPIMGNNFCDETEVIPSAKELCERGIAFRALEKDLGSRGIHFKLGFFSAVLNLPIFKVDRYTELVVESVRKYEIVQGAQGIEPESSSFLKLLSELIRSPQDVEVLSSQGVIQGRAEGLPIFLSNFDGMVSCEHLCNVRREIKEYPLRLWWKHKKLIGFISMTSAILLLVLAFLQTDYSVLGYNKQGHS</sequence>
<feature type="transmembrane region" description="Helical" evidence="1">
    <location>
        <begin position="141"/>
        <end position="160"/>
    </location>
</feature>
<gene>
    <name evidence="3" type="primary">LOC113734335</name>
</gene>
<keyword evidence="1" id="KW-0472">Membrane</keyword>
<dbReference type="PANTHER" id="PTHR31549:SF88">
    <property type="entry name" value="DUF4220 DOMAIN-CONTAINING PROTEIN"/>
    <property type="match status" value="1"/>
</dbReference>
<evidence type="ECO:0000313" key="3">
    <source>
        <dbReference type="RefSeq" id="XP_027116643.1"/>
    </source>
</evidence>
<organism evidence="2 3">
    <name type="scientific">Coffea arabica</name>
    <name type="common">Arabian coffee</name>
    <dbReference type="NCBI Taxonomy" id="13443"/>
    <lineage>
        <taxon>Eukaryota</taxon>
        <taxon>Viridiplantae</taxon>
        <taxon>Streptophyta</taxon>
        <taxon>Embryophyta</taxon>
        <taxon>Tracheophyta</taxon>
        <taxon>Spermatophyta</taxon>
        <taxon>Magnoliopsida</taxon>
        <taxon>eudicotyledons</taxon>
        <taxon>Gunneridae</taxon>
        <taxon>Pentapetalae</taxon>
        <taxon>asterids</taxon>
        <taxon>lamiids</taxon>
        <taxon>Gentianales</taxon>
        <taxon>Rubiaceae</taxon>
        <taxon>Ixoroideae</taxon>
        <taxon>Gardenieae complex</taxon>
        <taxon>Bertiereae - Coffeeae clade</taxon>
        <taxon>Coffeeae</taxon>
        <taxon>Coffea</taxon>
    </lineage>
</organism>
<evidence type="ECO:0000256" key="1">
    <source>
        <dbReference type="SAM" id="Phobius"/>
    </source>
</evidence>
<keyword evidence="2" id="KW-1185">Reference proteome</keyword>
<proteinExistence type="predicted"/>
<dbReference type="RefSeq" id="XP_027116643.1">
    <property type="nucleotide sequence ID" value="XM_027260842.2"/>
</dbReference>
<accession>A0A6P6WMI6</accession>
<reference evidence="2" key="1">
    <citation type="journal article" date="2025" name="Foods">
        <title>Unveiling the Microbial Signatures of Arabica Coffee Cherries: Insights into Ripeness Specific Diversity, Functional Traits, and Implications for Quality and Safety.</title>
        <authorList>
            <consortium name="RefSeq"/>
            <person name="Tenea G.N."/>
            <person name="Cifuentes V."/>
            <person name="Reyes P."/>
            <person name="Cevallos-Vallejos M."/>
        </authorList>
    </citation>
    <scope>NUCLEOTIDE SEQUENCE [LARGE SCALE GENOMIC DNA]</scope>
</reference>
<dbReference type="AlphaFoldDB" id="A0A6P6WMI6"/>
<keyword evidence="1" id="KW-0812">Transmembrane</keyword>
<reference evidence="3" key="2">
    <citation type="submission" date="2025-08" db="UniProtKB">
        <authorList>
            <consortium name="RefSeq"/>
        </authorList>
    </citation>
    <scope>IDENTIFICATION</scope>
    <source>
        <tissue evidence="3">Leaves</tissue>
    </source>
</reference>
<dbReference type="PANTHER" id="PTHR31549">
    <property type="entry name" value="PROTEIN, PUTATIVE (DUF247)-RELATED-RELATED"/>
    <property type="match status" value="1"/>
</dbReference>
<keyword evidence="1" id="KW-1133">Transmembrane helix</keyword>
<dbReference type="InterPro" id="IPR004158">
    <property type="entry name" value="DUF247_pln"/>
</dbReference>
<feature type="transmembrane region" description="Helical" evidence="1">
    <location>
        <begin position="377"/>
        <end position="395"/>
    </location>
</feature>
<feature type="transmembrane region" description="Helical" evidence="1">
    <location>
        <begin position="98"/>
        <end position="121"/>
    </location>
</feature>
<dbReference type="OrthoDB" id="906165at2759"/>
<dbReference type="GeneID" id="113734335"/>